<gene>
    <name evidence="3" type="ORF">FRIFI_0967</name>
</gene>
<dbReference type="KEGG" id="rhom:FRIFI_0967"/>
<sequence>MGYKRNLKGLRVSKGFTQKEIAKLIHMSKVTYVKKENEKSSFTVYEALDLAKILGVSVESIFLGNK</sequence>
<dbReference type="PANTHER" id="PTHR46558">
    <property type="entry name" value="TRACRIPTIONAL REGULATORY PROTEIN-RELATED-RELATED"/>
    <property type="match status" value="1"/>
</dbReference>
<dbReference type="Gene3D" id="1.10.260.40">
    <property type="entry name" value="lambda repressor-like DNA-binding domains"/>
    <property type="match status" value="1"/>
</dbReference>
<dbReference type="GO" id="GO:0003677">
    <property type="term" value="F:DNA binding"/>
    <property type="evidence" value="ECO:0007669"/>
    <property type="project" value="UniProtKB-KW"/>
</dbReference>
<dbReference type="AlphaFoldDB" id="A0A2P2BQA5"/>
<accession>A0A2P2BQA5</accession>
<proteinExistence type="predicted"/>
<organism evidence="3 4">
    <name type="scientific">Romboutsia hominis</name>
    <dbReference type="NCBI Taxonomy" id="1507512"/>
    <lineage>
        <taxon>Bacteria</taxon>
        <taxon>Bacillati</taxon>
        <taxon>Bacillota</taxon>
        <taxon>Clostridia</taxon>
        <taxon>Peptostreptococcales</taxon>
        <taxon>Peptostreptococcaceae</taxon>
        <taxon>Romboutsia</taxon>
    </lineage>
</organism>
<protein>
    <submittedName>
        <fullName evidence="3">Cro/C1-type HTH domain profile</fullName>
    </submittedName>
</protein>
<evidence type="ECO:0000313" key="4">
    <source>
        <dbReference type="Proteomes" id="UP000245695"/>
    </source>
</evidence>
<name>A0A2P2BQA5_9FIRM</name>
<dbReference type="Pfam" id="PF01381">
    <property type="entry name" value="HTH_3"/>
    <property type="match status" value="1"/>
</dbReference>
<dbReference type="SMART" id="SM00530">
    <property type="entry name" value="HTH_XRE"/>
    <property type="match status" value="1"/>
</dbReference>
<dbReference type="Proteomes" id="UP000245695">
    <property type="component" value="Chromosome 1"/>
</dbReference>
<dbReference type="PANTHER" id="PTHR46558:SF4">
    <property type="entry name" value="DNA-BIDING PHAGE PROTEIN"/>
    <property type="match status" value="1"/>
</dbReference>
<dbReference type="InterPro" id="IPR001387">
    <property type="entry name" value="Cro/C1-type_HTH"/>
</dbReference>
<evidence type="ECO:0000259" key="2">
    <source>
        <dbReference type="PROSITE" id="PS50943"/>
    </source>
</evidence>
<dbReference type="CDD" id="cd00093">
    <property type="entry name" value="HTH_XRE"/>
    <property type="match status" value="1"/>
</dbReference>
<dbReference type="EMBL" id="LN650648">
    <property type="protein sequence ID" value="CEI72507.1"/>
    <property type="molecule type" value="Genomic_DNA"/>
</dbReference>
<dbReference type="SUPFAM" id="SSF47413">
    <property type="entry name" value="lambda repressor-like DNA-binding domains"/>
    <property type="match status" value="1"/>
</dbReference>
<dbReference type="RefSeq" id="WP_092926452.1">
    <property type="nucleotide sequence ID" value="NZ_FJTZ01000012.1"/>
</dbReference>
<evidence type="ECO:0000313" key="3">
    <source>
        <dbReference type="EMBL" id="CEI72507.1"/>
    </source>
</evidence>
<keyword evidence="4" id="KW-1185">Reference proteome</keyword>
<dbReference type="InterPro" id="IPR010982">
    <property type="entry name" value="Lambda_DNA-bd_dom_sf"/>
</dbReference>
<reference evidence="3 4" key="1">
    <citation type="submission" date="2014-09" db="EMBL/GenBank/DDBJ databases">
        <authorList>
            <person name="Hornung B.V."/>
        </authorList>
    </citation>
    <scope>NUCLEOTIDE SEQUENCE [LARGE SCALE GENOMIC DNA]</scope>
    <source>
        <strain evidence="3 4">FRIFI</strain>
    </source>
</reference>
<dbReference type="PROSITE" id="PS50943">
    <property type="entry name" value="HTH_CROC1"/>
    <property type="match status" value="1"/>
</dbReference>
<evidence type="ECO:0000256" key="1">
    <source>
        <dbReference type="ARBA" id="ARBA00023125"/>
    </source>
</evidence>
<feature type="domain" description="HTH cro/C1-type" evidence="2">
    <location>
        <begin position="7"/>
        <end position="61"/>
    </location>
</feature>
<keyword evidence="1" id="KW-0238">DNA-binding</keyword>